<dbReference type="Pfam" id="PF08277">
    <property type="entry name" value="PAN_3"/>
    <property type="match status" value="1"/>
</dbReference>
<evidence type="ECO:0000313" key="4">
    <source>
        <dbReference type="EMBL" id="KAF1759202.1"/>
    </source>
</evidence>
<dbReference type="SUPFAM" id="SSF49899">
    <property type="entry name" value="Concanavalin A-like lectins/glucanases"/>
    <property type="match status" value="1"/>
</dbReference>
<dbReference type="EMBL" id="WUAV01000004">
    <property type="protein sequence ID" value="KAF1759202.1"/>
    <property type="molecule type" value="Genomic_DNA"/>
</dbReference>
<dbReference type="Gene3D" id="2.60.120.200">
    <property type="match status" value="1"/>
</dbReference>
<evidence type="ECO:0000256" key="1">
    <source>
        <dbReference type="ARBA" id="ARBA00022734"/>
    </source>
</evidence>
<dbReference type="GO" id="GO:0030246">
    <property type="term" value="F:carbohydrate binding"/>
    <property type="evidence" value="ECO:0007669"/>
    <property type="project" value="UniProtKB-UniRule"/>
</dbReference>
<dbReference type="Pfam" id="PF00337">
    <property type="entry name" value="Gal-bind_lectin"/>
    <property type="match status" value="1"/>
</dbReference>
<organism evidence="4 5">
    <name type="scientific">Caenorhabditis remanei</name>
    <name type="common">Caenorhabditis vulgaris</name>
    <dbReference type="NCBI Taxonomy" id="31234"/>
    <lineage>
        <taxon>Eukaryota</taxon>
        <taxon>Metazoa</taxon>
        <taxon>Ecdysozoa</taxon>
        <taxon>Nematoda</taxon>
        <taxon>Chromadorea</taxon>
        <taxon>Rhabditida</taxon>
        <taxon>Rhabditina</taxon>
        <taxon>Rhabditomorpha</taxon>
        <taxon>Rhabditoidea</taxon>
        <taxon>Rhabditidae</taxon>
        <taxon>Peloderinae</taxon>
        <taxon>Caenorhabditis</taxon>
    </lineage>
</organism>
<dbReference type="RefSeq" id="XP_053585821.1">
    <property type="nucleotide sequence ID" value="XM_053731049.1"/>
</dbReference>
<evidence type="ECO:0000259" key="3">
    <source>
        <dbReference type="PROSITE" id="PS51304"/>
    </source>
</evidence>
<accession>A0A6A5GY09</accession>
<reference evidence="4 5" key="1">
    <citation type="submission" date="2019-12" db="EMBL/GenBank/DDBJ databases">
        <title>Chromosome-level assembly of the Caenorhabditis remanei genome.</title>
        <authorList>
            <person name="Teterina A.A."/>
            <person name="Willis J.H."/>
            <person name="Phillips P.C."/>
        </authorList>
    </citation>
    <scope>NUCLEOTIDE SEQUENCE [LARGE SCALE GENOMIC DNA]</scope>
    <source>
        <strain evidence="4 5">PX506</strain>
        <tissue evidence="4">Whole organism</tissue>
    </source>
</reference>
<keyword evidence="1 2" id="KW-0430">Lectin</keyword>
<dbReference type="CTD" id="78776133"/>
<name>A0A6A5GY09_CAERE</name>
<comment type="caution">
    <text evidence="4">The sequence shown here is derived from an EMBL/GenBank/DDBJ whole genome shotgun (WGS) entry which is preliminary data.</text>
</comment>
<dbReference type="GeneID" id="78776133"/>
<proteinExistence type="predicted"/>
<protein>
    <recommendedName>
        <fullName evidence="2">Galectin</fullName>
    </recommendedName>
</protein>
<dbReference type="PANTHER" id="PTHR47629">
    <property type="entry name" value="C-TYPE LECTIN-RELATED"/>
    <property type="match status" value="1"/>
</dbReference>
<gene>
    <name evidence="4" type="ORF">GCK72_015663</name>
</gene>
<dbReference type="PROSITE" id="PS51304">
    <property type="entry name" value="GALECTIN"/>
    <property type="match status" value="1"/>
</dbReference>
<dbReference type="InterPro" id="IPR001079">
    <property type="entry name" value="Galectin_CRD"/>
</dbReference>
<evidence type="ECO:0000256" key="2">
    <source>
        <dbReference type="RuleBase" id="RU102079"/>
    </source>
</evidence>
<dbReference type="InterPro" id="IPR006583">
    <property type="entry name" value="PAN-3_domain"/>
</dbReference>
<feature type="domain" description="Galectin" evidence="3">
    <location>
        <begin position="142"/>
        <end position="281"/>
    </location>
</feature>
<dbReference type="AlphaFoldDB" id="A0A6A5GY09"/>
<dbReference type="SMART" id="SM00605">
    <property type="entry name" value="CW"/>
    <property type="match status" value="1"/>
</dbReference>
<sequence length="290" mass="32886">MIVVYGTPKNFATSQNTKEKWEDCVQKCLDSWNCVLVYQLPNGCQYFNIPNIATVTKSVSGQRVAFKKNLPSAICPAPSKAPPLFGNVSSSLIIRDGSDNYYKSEITETPTTWNFSYSAFKCTKDIPKDYGSFEKNYTGGRYSYPITGPFSAGETFFVVGKTPKDGNEFTISFFYPPSAYPIHIRITNGVLGQTTINIATWNNDKQLYILENLTNPYTPQHDFEIRINSTDTVANVYLNTTLLQYPLKFNKEVPMSKTTQFIINDSAQKFQNVIIYYIGWSGNCWYEPMN</sequence>
<dbReference type="KEGG" id="crq:GCK72_015663"/>
<evidence type="ECO:0000313" key="5">
    <source>
        <dbReference type="Proteomes" id="UP000483820"/>
    </source>
</evidence>
<dbReference type="InterPro" id="IPR013320">
    <property type="entry name" value="ConA-like_dom_sf"/>
</dbReference>
<dbReference type="Proteomes" id="UP000483820">
    <property type="component" value="Chromosome IV"/>
</dbReference>